<feature type="transmembrane region" description="Helical" evidence="2">
    <location>
        <begin position="279"/>
        <end position="296"/>
    </location>
</feature>
<reference evidence="3" key="1">
    <citation type="submission" date="2022-04" db="EMBL/GenBank/DDBJ databases">
        <title>Evolutionary, genomic, and biogeographic characterization of Chryseobacterium nepalense represented by a plastic-degrading bacterium AC3.</title>
        <authorList>
            <person name="Yin Z."/>
            <person name="Liu X."/>
            <person name="Wang D."/>
            <person name="Xie Z."/>
        </authorList>
    </citation>
    <scope>NUCLEOTIDE SEQUENCE</scope>
    <source>
        <strain evidence="3">AC3</strain>
    </source>
</reference>
<feature type="transmembrane region" description="Helical" evidence="2">
    <location>
        <begin position="476"/>
        <end position="501"/>
    </location>
</feature>
<proteinExistence type="predicted"/>
<evidence type="ECO:0000313" key="4">
    <source>
        <dbReference type="Proteomes" id="UP000830552"/>
    </source>
</evidence>
<keyword evidence="2" id="KW-1133">Transmembrane helix</keyword>
<name>A0ABY4K839_9FLAO</name>
<keyword evidence="4" id="KW-1185">Reference proteome</keyword>
<protein>
    <submittedName>
        <fullName evidence="3">DUF2339 domain-containing protein</fullName>
    </submittedName>
</protein>
<dbReference type="Pfam" id="PF10101">
    <property type="entry name" value="DUF2339"/>
    <property type="match status" value="1"/>
</dbReference>
<feature type="transmembrane region" description="Helical" evidence="2">
    <location>
        <begin position="698"/>
        <end position="715"/>
    </location>
</feature>
<keyword evidence="2" id="KW-0472">Membrane</keyword>
<keyword evidence="2" id="KW-0812">Transmembrane</keyword>
<evidence type="ECO:0000256" key="2">
    <source>
        <dbReference type="SAM" id="Phobius"/>
    </source>
</evidence>
<feature type="transmembrane region" description="Helical" evidence="2">
    <location>
        <begin position="127"/>
        <end position="147"/>
    </location>
</feature>
<feature type="transmembrane region" description="Helical" evidence="2">
    <location>
        <begin position="308"/>
        <end position="327"/>
    </location>
</feature>
<feature type="transmembrane region" description="Helical" evidence="2">
    <location>
        <begin position="256"/>
        <end position="273"/>
    </location>
</feature>
<dbReference type="PANTHER" id="PTHR38434:SF1">
    <property type="entry name" value="BLL2549 PROTEIN"/>
    <property type="match status" value="1"/>
</dbReference>
<feature type="transmembrane region" description="Helical" evidence="2">
    <location>
        <begin position="154"/>
        <end position="174"/>
    </location>
</feature>
<feature type="transmembrane region" description="Helical" evidence="2">
    <location>
        <begin position="180"/>
        <end position="200"/>
    </location>
</feature>
<gene>
    <name evidence="3" type="ORF">M0D58_18080</name>
</gene>
<dbReference type="Proteomes" id="UP000830552">
    <property type="component" value="Chromosome"/>
</dbReference>
<dbReference type="InterPro" id="IPR019286">
    <property type="entry name" value="DUF2339_TM"/>
</dbReference>
<keyword evidence="1" id="KW-0175">Coiled coil</keyword>
<sequence>MLPNPKQMYILIIILLIIIIILFRSLNKRIRNLENEISKIREEQTGNRKEEIKDLPERQLFPLSEEIIEEKERSHDNKNTEVPNVKISPVFDFLKQNAIAIAGIFTLVLGIGYFVKYAIDNNWLGEVSRAAIGFAAGAGIITAGHFLRKNYTVFASIITGGGIAVLYFTTTIAFREYHLFSQQAAFSMTCFVTLVSIFLSYYYKSEILIIFSLFGGFLAPLMISTGQSNYPFLFIYITVINTGMLAIAFLKKWKSIGWISFIFTCIYLFYWTLTKTEINTVYFYVISYIIFYAFALQKYFTEKKLLPTDILMLILVNFTGIIGTVFIFKQLQYDPVIIFPVAFAIINGILLYREHSEKKFGSAHSIFSGIAVSLITAAFALQFSTHLITTVWAIESTLLLFIWRKTRISIFRNFFYILFPLVIIAQIMTWVEYINSRNLKIIFNPVFLTSLVTVITIFINLSLLRKIHQKQKDSSFFENLFSAVSYAVIYIAILSEIIYHISDEPMIIIFTIGMLFSLYFIFIILLFRKKLGIAKILEYGLLYIFFSLIILNTIIAGSGIITHIIMKNVDLNHYFMYGLYLIPLIFTIIKIIPHSSFFTIKLSYWLLVTAVVTAVSMETHHIYLLTFSENIVGMKKLQEYFTLLYLPIIWAILASIFIYKGLKTDAREYAKAGFALLGVTIVKLYLYDVWKMDNVSRIIAFIILGFILLLSSFLFQRLKNIVVTMVEKKEEPDKTT</sequence>
<dbReference type="RefSeq" id="WP_248392426.1">
    <property type="nucleotide sequence ID" value="NZ_CP096203.1"/>
</dbReference>
<evidence type="ECO:0000256" key="1">
    <source>
        <dbReference type="SAM" id="Coils"/>
    </source>
</evidence>
<feature type="transmembrane region" description="Helical" evidence="2">
    <location>
        <begin position="364"/>
        <end position="381"/>
    </location>
</feature>
<feature type="transmembrane region" description="Helical" evidence="2">
    <location>
        <begin position="415"/>
        <end position="435"/>
    </location>
</feature>
<feature type="coiled-coil region" evidence="1">
    <location>
        <begin position="23"/>
        <end position="50"/>
    </location>
</feature>
<feature type="transmembrane region" description="Helical" evidence="2">
    <location>
        <begin position="669"/>
        <end position="686"/>
    </location>
</feature>
<feature type="transmembrane region" description="Helical" evidence="2">
    <location>
        <begin position="230"/>
        <end position="249"/>
    </location>
</feature>
<feature type="transmembrane region" description="Helical" evidence="2">
    <location>
        <begin position="643"/>
        <end position="662"/>
    </location>
</feature>
<accession>A0ABY4K839</accession>
<dbReference type="EMBL" id="CP096203">
    <property type="protein sequence ID" value="UPQ75938.1"/>
    <property type="molecule type" value="Genomic_DNA"/>
</dbReference>
<feature type="transmembrane region" description="Helical" evidence="2">
    <location>
        <begin position="387"/>
        <end position="403"/>
    </location>
</feature>
<feature type="transmembrane region" description="Helical" evidence="2">
    <location>
        <begin position="574"/>
        <end position="592"/>
    </location>
</feature>
<feature type="transmembrane region" description="Helical" evidence="2">
    <location>
        <begin position="333"/>
        <end position="352"/>
    </location>
</feature>
<dbReference type="PANTHER" id="PTHR38434">
    <property type="entry name" value="BLL2549 PROTEIN"/>
    <property type="match status" value="1"/>
</dbReference>
<organism evidence="3 4">
    <name type="scientific">Chryseobacterium nepalense</name>
    <dbReference type="NCBI Taxonomy" id="1854498"/>
    <lineage>
        <taxon>Bacteria</taxon>
        <taxon>Pseudomonadati</taxon>
        <taxon>Bacteroidota</taxon>
        <taxon>Flavobacteriia</taxon>
        <taxon>Flavobacteriales</taxon>
        <taxon>Weeksellaceae</taxon>
        <taxon>Chryseobacterium group</taxon>
        <taxon>Chryseobacterium</taxon>
    </lineage>
</organism>
<feature type="transmembrane region" description="Helical" evidence="2">
    <location>
        <begin position="207"/>
        <end position="224"/>
    </location>
</feature>
<evidence type="ECO:0000313" key="3">
    <source>
        <dbReference type="EMBL" id="UPQ75938.1"/>
    </source>
</evidence>
<feature type="transmembrane region" description="Helical" evidence="2">
    <location>
        <begin position="98"/>
        <end position="115"/>
    </location>
</feature>
<feature type="transmembrane region" description="Helical" evidence="2">
    <location>
        <begin position="441"/>
        <end position="464"/>
    </location>
</feature>
<feature type="transmembrane region" description="Helical" evidence="2">
    <location>
        <begin position="507"/>
        <end position="527"/>
    </location>
</feature>
<feature type="transmembrane region" description="Helical" evidence="2">
    <location>
        <begin position="6"/>
        <end position="23"/>
    </location>
</feature>
<feature type="transmembrane region" description="Helical" evidence="2">
    <location>
        <begin position="604"/>
        <end position="623"/>
    </location>
</feature>
<feature type="transmembrane region" description="Helical" evidence="2">
    <location>
        <begin position="539"/>
        <end position="562"/>
    </location>
</feature>